<dbReference type="GO" id="GO:0008195">
    <property type="term" value="F:phosphatidate phosphatase activity"/>
    <property type="evidence" value="ECO:0007669"/>
    <property type="project" value="InterPro"/>
</dbReference>
<organism evidence="2 3">
    <name type="scientific">Deinococcus arboris</name>
    <dbReference type="NCBI Taxonomy" id="2682977"/>
    <lineage>
        <taxon>Bacteria</taxon>
        <taxon>Thermotogati</taxon>
        <taxon>Deinococcota</taxon>
        <taxon>Deinococci</taxon>
        <taxon>Deinococcales</taxon>
        <taxon>Deinococcaceae</taxon>
        <taxon>Deinococcus</taxon>
    </lineage>
</organism>
<name>A0A7C9M4H1_9DEIO</name>
<dbReference type="InterPro" id="IPR019236">
    <property type="entry name" value="APP1_cat"/>
</dbReference>
<dbReference type="AlphaFoldDB" id="A0A7C9M4H1"/>
<reference evidence="2 3" key="1">
    <citation type="submission" date="2019-12" db="EMBL/GenBank/DDBJ databases">
        <title>Deinococcus sp. HMF7620 Genome sequencing and assembly.</title>
        <authorList>
            <person name="Kang H."/>
            <person name="Kim H."/>
            <person name="Joh K."/>
        </authorList>
    </citation>
    <scope>NUCLEOTIDE SEQUENCE [LARGE SCALE GENOMIC DNA]</scope>
    <source>
        <strain evidence="2 3">HMF7620</strain>
    </source>
</reference>
<protein>
    <submittedName>
        <fullName evidence="2">DUF2183 domain-containing protein</fullName>
    </submittedName>
</protein>
<dbReference type="Pfam" id="PF09949">
    <property type="entry name" value="APP1_cat"/>
    <property type="match status" value="1"/>
</dbReference>
<comment type="caution">
    <text evidence="2">The sequence shown here is derived from an EMBL/GenBank/DDBJ whole genome shotgun (WGS) entry which is preliminary data.</text>
</comment>
<evidence type="ECO:0000313" key="3">
    <source>
        <dbReference type="Proteomes" id="UP000483286"/>
    </source>
</evidence>
<dbReference type="PANTHER" id="PTHR28208">
    <property type="entry name" value="PHOSPHATIDATE PHOSPHATASE APP1"/>
    <property type="match status" value="1"/>
</dbReference>
<evidence type="ECO:0000259" key="1">
    <source>
        <dbReference type="Pfam" id="PF09949"/>
    </source>
</evidence>
<dbReference type="EMBL" id="WQLB01000003">
    <property type="protein sequence ID" value="MVN85745.1"/>
    <property type="molecule type" value="Genomic_DNA"/>
</dbReference>
<keyword evidence="3" id="KW-1185">Reference proteome</keyword>
<feature type="domain" description="Phosphatidate phosphatase APP1 catalytic" evidence="1">
    <location>
        <begin position="154"/>
        <end position="303"/>
    </location>
</feature>
<dbReference type="PANTHER" id="PTHR28208:SF3">
    <property type="entry name" value="PHOSPHATIDATE PHOSPHATASE APP1"/>
    <property type="match status" value="1"/>
</dbReference>
<proteinExistence type="predicted"/>
<gene>
    <name evidence="2" type="ORF">GO986_03090</name>
</gene>
<dbReference type="RefSeq" id="WP_157457763.1">
    <property type="nucleotide sequence ID" value="NZ_WQLB01000003.1"/>
</dbReference>
<accession>A0A7C9M4H1</accession>
<dbReference type="Proteomes" id="UP000483286">
    <property type="component" value="Unassembled WGS sequence"/>
</dbReference>
<evidence type="ECO:0000313" key="2">
    <source>
        <dbReference type="EMBL" id="MVN85745.1"/>
    </source>
</evidence>
<sequence length="364" mass="40597">MNPVKTALKTIQPVLERLILVIDRAFSGYVQPRRARGKLILQPYVGWGTPQYVELTGRVLLPRTVAPARKADRRLQNAQNILRRLFSREVAGVKVRGTMDGVTVENVSDSDGYFTLIFSPTSPLGGGWHQVSLNIEGREVSATARVQVVAQARFGVISDLDDTVIQSDVTSITRMLSTVLTGNARTRLPFPGVGALYRALTRDGEARNPIFYVSSSPWNLFDLLWQFLDYRRIPLGPMFLRNWGMDLLGGHGGYKHGVIERIFQRFPDLPFVLVGDSGEKDPEIYAEVVQRHPNRVLAVYIRDVTEATRDEGVMKLREEVRRAGVDLVLAADSLNAASHAMAMGLITADEYRSVLTSVARTYET</sequence>
<dbReference type="InterPro" id="IPR052935">
    <property type="entry name" value="Mg2+_PAP"/>
</dbReference>